<dbReference type="PANTHER" id="PTHR42738:SF7">
    <property type="entry name" value="HYDROXYMETHYLGLUTARYL-COA LYASE"/>
    <property type="match status" value="1"/>
</dbReference>
<organism evidence="5 6">
    <name type="scientific">Novosphingobium mangrovi</name>
    <name type="common">ex Hu et al. 2023</name>
    <dbReference type="NCBI Taxonomy" id="2930094"/>
    <lineage>
        <taxon>Bacteria</taxon>
        <taxon>Pseudomonadati</taxon>
        <taxon>Pseudomonadota</taxon>
        <taxon>Alphaproteobacteria</taxon>
        <taxon>Sphingomonadales</taxon>
        <taxon>Sphingomonadaceae</taxon>
        <taxon>Novosphingobium</taxon>
    </lineage>
</organism>
<accession>A0ABT0AEJ4</accession>
<feature type="domain" description="Pyruvate carboxyltransferase" evidence="4">
    <location>
        <begin position="8"/>
        <end position="285"/>
    </location>
</feature>
<dbReference type="RefSeq" id="WP_243800850.1">
    <property type="nucleotide sequence ID" value="NZ_JALHAT010000023.1"/>
</dbReference>
<keyword evidence="6" id="KW-1185">Reference proteome</keyword>
<dbReference type="EMBL" id="JALHAT010000023">
    <property type="protein sequence ID" value="MCJ1961595.1"/>
    <property type="molecule type" value="Genomic_DNA"/>
</dbReference>
<dbReference type="InterPro" id="IPR000891">
    <property type="entry name" value="PYR_CT"/>
</dbReference>
<evidence type="ECO:0000256" key="2">
    <source>
        <dbReference type="ARBA" id="ARBA00022723"/>
    </source>
</evidence>
<keyword evidence="3 5" id="KW-0456">Lyase</keyword>
<evidence type="ECO:0000313" key="5">
    <source>
        <dbReference type="EMBL" id="MCJ1961595.1"/>
    </source>
</evidence>
<dbReference type="GO" id="GO:0016829">
    <property type="term" value="F:lyase activity"/>
    <property type="evidence" value="ECO:0007669"/>
    <property type="project" value="UniProtKB-KW"/>
</dbReference>
<proteinExistence type="inferred from homology"/>
<evidence type="ECO:0000313" key="6">
    <source>
        <dbReference type="Proteomes" id="UP001162802"/>
    </source>
</evidence>
<dbReference type="PANTHER" id="PTHR42738">
    <property type="entry name" value="HYDROXYMETHYLGLUTARYL-COA LYASE"/>
    <property type="match status" value="1"/>
</dbReference>
<evidence type="ECO:0000259" key="4">
    <source>
        <dbReference type="PROSITE" id="PS50991"/>
    </source>
</evidence>
<reference evidence="5" key="1">
    <citation type="submission" date="2022-03" db="EMBL/GenBank/DDBJ databases">
        <title>Identification of a novel bacterium isolated from mangrove sediments.</title>
        <authorList>
            <person name="Pan X."/>
        </authorList>
    </citation>
    <scope>NUCLEOTIDE SEQUENCE</scope>
    <source>
        <strain evidence="5">B2637</strain>
    </source>
</reference>
<name>A0ABT0AEJ4_9SPHN</name>
<evidence type="ECO:0000256" key="1">
    <source>
        <dbReference type="ARBA" id="ARBA00009405"/>
    </source>
</evidence>
<protein>
    <submittedName>
        <fullName evidence="5">Hydroxymethylglutaryl-CoA lyase</fullName>
    </submittedName>
</protein>
<dbReference type="SUPFAM" id="SSF51569">
    <property type="entry name" value="Aldolase"/>
    <property type="match status" value="1"/>
</dbReference>
<dbReference type="InterPro" id="IPR013785">
    <property type="entry name" value="Aldolase_TIM"/>
</dbReference>
<dbReference type="Proteomes" id="UP001162802">
    <property type="component" value="Unassembled WGS sequence"/>
</dbReference>
<comment type="similarity">
    <text evidence="1">Belongs to the HMG-CoA lyase family.</text>
</comment>
<dbReference type="CDD" id="cd07938">
    <property type="entry name" value="DRE_TIM_HMGL"/>
    <property type="match status" value="1"/>
</dbReference>
<dbReference type="InterPro" id="IPR043594">
    <property type="entry name" value="HMGL"/>
</dbReference>
<evidence type="ECO:0000256" key="3">
    <source>
        <dbReference type="ARBA" id="ARBA00023239"/>
    </source>
</evidence>
<sequence>MSDLPRFVEILEEGPREGFQAEPPGIPVAAKLELIEALAETGLAEINCASFVSRKVMPQMADAEEIAATVHRKEGVRYRGMWLSKNGFLRAANSGLDLMATLSASASDTFLFKNNNRTPEQYLAEQEQMLDLFEAHGLKNGPVYIFTAFGCNYEGAIDPARVVERTAPLLDLLAARGHTPSHVTLCDTIGSATPEAVRRAMGAVRERWPDQPIALHLHDTRGLGLACALAGLEMGASRFDASVGGLGGCPFAGNAAAAGNIATEELVLLCESMGLATGIDLARLVEVVALAERIVGRPLPSRLAKAGLFQPNPARA</sequence>
<gene>
    <name evidence="5" type="ORF">MTR65_12945</name>
</gene>
<dbReference type="PROSITE" id="PS50991">
    <property type="entry name" value="PYR_CT"/>
    <property type="match status" value="1"/>
</dbReference>
<keyword evidence="2" id="KW-0479">Metal-binding</keyword>
<comment type="caution">
    <text evidence="5">The sequence shown here is derived from an EMBL/GenBank/DDBJ whole genome shotgun (WGS) entry which is preliminary data.</text>
</comment>
<dbReference type="Pfam" id="PF00682">
    <property type="entry name" value="HMGL-like"/>
    <property type="match status" value="1"/>
</dbReference>
<dbReference type="Gene3D" id="3.20.20.70">
    <property type="entry name" value="Aldolase class I"/>
    <property type="match status" value="1"/>
</dbReference>